<comment type="caution">
    <text evidence="1">The sequence shown here is derived from an EMBL/GenBank/DDBJ whole genome shotgun (WGS) entry which is preliminary data.</text>
</comment>
<proteinExistence type="predicted"/>
<dbReference type="AlphaFoldDB" id="A0A811UJ81"/>
<accession>A0A811UJ81</accession>
<evidence type="ECO:0000313" key="2">
    <source>
        <dbReference type="Proteomes" id="UP000606786"/>
    </source>
</evidence>
<evidence type="ECO:0000313" key="1">
    <source>
        <dbReference type="EMBL" id="CAD6998874.1"/>
    </source>
</evidence>
<reference evidence="1" key="1">
    <citation type="submission" date="2020-11" db="EMBL/GenBank/DDBJ databases">
        <authorList>
            <person name="Whitehead M."/>
        </authorList>
    </citation>
    <scope>NUCLEOTIDE SEQUENCE</scope>
    <source>
        <strain evidence="1">EGII</strain>
    </source>
</reference>
<organism evidence="1 2">
    <name type="scientific">Ceratitis capitata</name>
    <name type="common">Mediterranean fruit fly</name>
    <name type="synonym">Tephritis capitata</name>
    <dbReference type="NCBI Taxonomy" id="7213"/>
    <lineage>
        <taxon>Eukaryota</taxon>
        <taxon>Metazoa</taxon>
        <taxon>Ecdysozoa</taxon>
        <taxon>Arthropoda</taxon>
        <taxon>Hexapoda</taxon>
        <taxon>Insecta</taxon>
        <taxon>Pterygota</taxon>
        <taxon>Neoptera</taxon>
        <taxon>Endopterygota</taxon>
        <taxon>Diptera</taxon>
        <taxon>Brachycera</taxon>
        <taxon>Muscomorpha</taxon>
        <taxon>Tephritoidea</taxon>
        <taxon>Tephritidae</taxon>
        <taxon>Ceratitis</taxon>
        <taxon>Ceratitis</taxon>
    </lineage>
</organism>
<protein>
    <submittedName>
        <fullName evidence="1">(Mediterranean fruit fly) hypothetical protein</fullName>
    </submittedName>
</protein>
<keyword evidence="2" id="KW-1185">Reference proteome</keyword>
<gene>
    <name evidence="1" type="ORF">CCAP1982_LOCUS7421</name>
</gene>
<sequence>MLTKNQSLLFSEILNFKDESIGEINVTTLKPCSKFVNMEYRKLSTIIAMNKELVWIIEYFLCLFGIVEQQEQ</sequence>
<dbReference type="EMBL" id="CAJHJT010000012">
    <property type="protein sequence ID" value="CAD6998874.1"/>
    <property type="molecule type" value="Genomic_DNA"/>
</dbReference>
<dbReference type="Proteomes" id="UP000606786">
    <property type="component" value="Unassembled WGS sequence"/>
</dbReference>
<name>A0A811UJ81_CERCA</name>